<proteinExistence type="predicted"/>
<comment type="caution">
    <text evidence="3">The sequence shown here is derived from an EMBL/GenBank/DDBJ whole genome shotgun (WGS) entry which is preliminary data.</text>
</comment>
<feature type="domain" description="DUF1468" evidence="2">
    <location>
        <begin position="6"/>
        <end position="139"/>
    </location>
</feature>
<dbReference type="InterPro" id="IPR009936">
    <property type="entry name" value="DUF1468"/>
</dbReference>
<keyword evidence="1" id="KW-0812">Transmembrane</keyword>
<organism evidence="3 4">
    <name type="scientific">Zobellella endophytica</name>
    <dbReference type="NCBI Taxonomy" id="2116700"/>
    <lineage>
        <taxon>Bacteria</taxon>
        <taxon>Pseudomonadati</taxon>
        <taxon>Pseudomonadota</taxon>
        <taxon>Gammaproteobacteria</taxon>
        <taxon>Aeromonadales</taxon>
        <taxon>Aeromonadaceae</taxon>
        <taxon>Zobellella</taxon>
    </lineage>
</organism>
<evidence type="ECO:0000259" key="2">
    <source>
        <dbReference type="Pfam" id="PF07331"/>
    </source>
</evidence>
<dbReference type="AlphaFoldDB" id="A0A2P7RBZ7"/>
<evidence type="ECO:0000313" key="4">
    <source>
        <dbReference type="Proteomes" id="UP000240243"/>
    </source>
</evidence>
<sequence length="150" mass="15925">MKGDRILGTLLFLLAVIYGWEAAHFPEPFGAAEAVGPETFPLLLSVLLGIGSLYLLIRPDPDAPWPGPAMLAELGFVLVVLALFALLLQPAGFVPATTLMVSMLCWRMGARPLASLGTGVGSAVAVFVLFNFGLELHLPAGILESDLWKP</sequence>
<evidence type="ECO:0000313" key="3">
    <source>
        <dbReference type="EMBL" id="PSJ47700.1"/>
    </source>
</evidence>
<feature type="transmembrane region" description="Helical" evidence="1">
    <location>
        <begin position="39"/>
        <end position="57"/>
    </location>
</feature>
<feature type="transmembrane region" description="Helical" evidence="1">
    <location>
        <begin position="113"/>
        <end position="134"/>
    </location>
</feature>
<keyword evidence="1" id="KW-1133">Transmembrane helix</keyword>
<evidence type="ECO:0000256" key="1">
    <source>
        <dbReference type="SAM" id="Phobius"/>
    </source>
</evidence>
<dbReference type="OrthoDB" id="5519430at2"/>
<dbReference type="RefSeq" id="WP_106728113.1">
    <property type="nucleotide sequence ID" value="NZ_PXYG01000001.1"/>
</dbReference>
<protein>
    <submittedName>
        <fullName evidence="3">Tripartite tricarboxylate transporter TctB family protein</fullName>
    </submittedName>
</protein>
<feature type="transmembrane region" description="Helical" evidence="1">
    <location>
        <begin position="69"/>
        <end position="93"/>
    </location>
</feature>
<reference evidence="3 4" key="1">
    <citation type="submission" date="2018-03" db="EMBL/GenBank/DDBJ databases">
        <title>The draft genome of Zobellella sp. 59N8.</title>
        <authorList>
            <person name="Liu L."/>
            <person name="Li L."/>
            <person name="Zhang X."/>
            <person name="Liang L."/>
            <person name="Wang T."/>
        </authorList>
    </citation>
    <scope>NUCLEOTIDE SEQUENCE [LARGE SCALE GENOMIC DNA]</scope>
    <source>
        <strain evidence="3 4">59N8</strain>
    </source>
</reference>
<keyword evidence="4" id="KW-1185">Reference proteome</keyword>
<gene>
    <name evidence="3" type="ORF">C7H85_02410</name>
</gene>
<accession>A0A2P7RBZ7</accession>
<keyword evidence="1" id="KW-0472">Membrane</keyword>
<name>A0A2P7RBZ7_9GAMM</name>
<dbReference type="Pfam" id="PF07331">
    <property type="entry name" value="TctB"/>
    <property type="match status" value="1"/>
</dbReference>
<dbReference type="EMBL" id="PXYG01000001">
    <property type="protein sequence ID" value="PSJ47700.1"/>
    <property type="molecule type" value="Genomic_DNA"/>
</dbReference>
<dbReference type="Proteomes" id="UP000240243">
    <property type="component" value="Unassembled WGS sequence"/>
</dbReference>